<dbReference type="PANTHER" id="PTHR44196:SF1">
    <property type="entry name" value="DEHYDROGENASE_REDUCTASE SDR FAMILY MEMBER 7B"/>
    <property type="match status" value="1"/>
</dbReference>
<name>A0A1H5ZN28_9VIBR</name>
<dbReference type="GO" id="GO:0016491">
    <property type="term" value="F:oxidoreductase activity"/>
    <property type="evidence" value="ECO:0007669"/>
    <property type="project" value="UniProtKB-KW"/>
</dbReference>
<dbReference type="PROSITE" id="PS00061">
    <property type="entry name" value="ADH_SHORT"/>
    <property type="match status" value="1"/>
</dbReference>
<dbReference type="SMART" id="SM00822">
    <property type="entry name" value="PKS_KR"/>
    <property type="match status" value="1"/>
</dbReference>
<dbReference type="EMBL" id="FNVG01000012">
    <property type="protein sequence ID" value="SEG37155.1"/>
    <property type="molecule type" value="Genomic_DNA"/>
</dbReference>
<evidence type="ECO:0000313" key="5">
    <source>
        <dbReference type="Proteomes" id="UP000236721"/>
    </source>
</evidence>
<dbReference type="Pfam" id="PF00106">
    <property type="entry name" value="adh_short"/>
    <property type="match status" value="1"/>
</dbReference>
<evidence type="ECO:0000256" key="2">
    <source>
        <dbReference type="ARBA" id="ARBA00023002"/>
    </source>
</evidence>
<dbReference type="SUPFAM" id="SSF51735">
    <property type="entry name" value="NAD(P)-binding Rossmann-fold domains"/>
    <property type="match status" value="2"/>
</dbReference>
<dbReference type="InterPro" id="IPR020904">
    <property type="entry name" value="Sc_DH/Rdtase_CS"/>
</dbReference>
<evidence type="ECO:0000259" key="3">
    <source>
        <dbReference type="SMART" id="SM00822"/>
    </source>
</evidence>
<dbReference type="InterPro" id="IPR002347">
    <property type="entry name" value="SDR_fam"/>
</dbReference>
<sequence length="670" mass="74706">MNYFITGASGFIGLNLLQRLTKRPGTFYLLVRNDDSQIKILNAAKQLGFPTDHLVFVQGDLTQPKLGIATQWIDQLSNSVTHFFHLAAVYSFEADSDTIDNVNIDGTRHALQLAEKLGAGCFHHVSSIAVAGQYRGWFHEDMFEQAHPEGHSYLTSKLASEALVREQSALPWKIYRPGVVIGDSKTGAAMRIDGPYYFFKLIQKMRDSLPQWMPMLGLEGGRLNLVPVDFVTDAMDHISHQPDLNGQCFHLTDPEPFRAGEIVNIFARAGHAPRMAMRIDLRLLELLPETLRKELGNQPLLKRLGQSLCQEFGIPPAVAAFFTTPTLFDCRNTQRALEGTNISCPRLDDYAPAIWDYWERNLDPDLHLARSLNARLKGKTVMITGASSGIGKAVALKLAKAGGQMLLVARNAERLQETVREVEELGGNAAAYYCDIADLEAVDVMMQLVGQQFGKVDVLINNAGHSIRRPVINSLNRFHDYERLMQINYFGALRLINGCLPGMIASNGGHIINISSISVLTNPPRFAAYAASKSALESFTRCAAPELIDYNIHMTTIHMPLVDTPMLEPVETYRSVSTLSPEEAAEMVAKAVIDRPKRVATRLGMFGALVHGLFPKLGELIMNTYFHMYPDKLDQKYRPDLPEAEAAHENQQQIQREIQALSSFIRDIHL</sequence>
<gene>
    <name evidence="4" type="ORF">SAMN04488244_11246</name>
</gene>
<dbReference type="InterPro" id="IPR057326">
    <property type="entry name" value="KR_dom"/>
</dbReference>
<dbReference type="NCBIfam" id="NF005539">
    <property type="entry name" value="PRK07201.1"/>
    <property type="match status" value="1"/>
</dbReference>
<proteinExistence type="inferred from homology"/>
<dbReference type="CDD" id="cd05263">
    <property type="entry name" value="MupV_like_SDR_e"/>
    <property type="match status" value="1"/>
</dbReference>
<dbReference type="InterPro" id="IPR013120">
    <property type="entry name" value="FAR_NAD-bd"/>
</dbReference>
<dbReference type="PRINTS" id="PR00080">
    <property type="entry name" value="SDRFAMILY"/>
</dbReference>
<dbReference type="FunFam" id="3.40.50.720:FF:000084">
    <property type="entry name" value="Short-chain dehydrogenase reductase"/>
    <property type="match status" value="1"/>
</dbReference>
<evidence type="ECO:0000313" key="4">
    <source>
        <dbReference type="EMBL" id="SEG37155.1"/>
    </source>
</evidence>
<keyword evidence="5" id="KW-1185">Reference proteome</keyword>
<protein>
    <submittedName>
        <fullName evidence="4">NADP-dependent 3-hydroxy acid dehydrogenase YdfG</fullName>
    </submittedName>
</protein>
<evidence type="ECO:0000256" key="1">
    <source>
        <dbReference type="ARBA" id="ARBA00006484"/>
    </source>
</evidence>
<dbReference type="PANTHER" id="PTHR44196">
    <property type="entry name" value="DEHYDROGENASE/REDUCTASE SDR FAMILY MEMBER 7B"/>
    <property type="match status" value="1"/>
</dbReference>
<comment type="similarity">
    <text evidence="1">Belongs to the short-chain dehydrogenases/reductases (SDR) family.</text>
</comment>
<organism evidence="4 5">
    <name type="scientific">Vibrio hangzhouensis</name>
    <dbReference type="NCBI Taxonomy" id="462991"/>
    <lineage>
        <taxon>Bacteria</taxon>
        <taxon>Pseudomonadati</taxon>
        <taxon>Pseudomonadota</taxon>
        <taxon>Gammaproteobacteria</taxon>
        <taxon>Vibrionales</taxon>
        <taxon>Vibrionaceae</taxon>
        <taxon>Vibrio</taxon>
    </lineage>
</organism>
<dbReference type="OrthoDB" id="9806974at2"/>
<dbReference type="GO" id="GO:0016020">
    <property type="term" value="C:membrane"/>
    <property type="evidence" value="ECO:0007669"/>
    <property type="project" value="TreeGrafter"/>
</dbReference>
<dbReference type="InterPro" id="IPR036291">
    <property type="entry name" value="NAD(P)-bd_dom_sf"/>
</dbReference>
<dbReference type="Proteomes" id="UP000236721">
    <property type="component" value="Unassembled WGS sequence"/>
</dbReference>
<dbReference type="InterPro" id="IPR057313">
    <property type="entry name" value="Maqu_2507-like"/>
</dbReference>
<dbReference type="CDD" id="cd05233">
    <property type="entry name" value="SDR_c"/>
    <property type="match status" value="1"/>
</dbReference>
<dbReference type="RefSeq" id="WP_103880805.1">
    <property type="nucleotide sequence ID" value="NZ_FNVG01000012.1"/>
</dbReference>
<dbReference type="AlphaFoldDB" id="A0A1H5ZN28"/>
<feature type="domain" description="Ketoreductase" evidence="3">
    <location>
        <begin position="379"/>
        <end position="555"/>
    </location>
</feature>
<keyword evidence="2" id="KW-0560">Oxidoreductase</keyword>
<dbReference type="PRINTS" id="PR00081">
    <property type="entry name" value="GDHRDH"/>
</dbReference>
<dbReference type="Pfam" id="PF07993">
    <property type="entry name" value="NAD_binding_4"/>
    <property type="match status" value="1"/>
</dbReference>
<accession>A0A1H5ZN28</accession>
<dbReference type="Gene3D" id="3.40.50.720">
    <property type="entry name" value="NAD(P)-binding Rossmann-like Domain"/>
    <property type="match status" value="2"/>
</dbReference>
<reference evidence="5" key="1">
    <citation type="submission" date="2016-10" db="EMBL/GenBank/DDBJ databases">
        <authorList>
            <person name="Varghese N."/>
            <person name="Submissions S."/>
        </authorList>
    </citation>
    <scope>NUCLEOTIDE SEQUENCE [LARGE SCALE GENOMIC DNA]</scope>
    <source>
        <strain evidence="5">CGMCC 1.7062</strain>
    </source>
</reference>